<feature type="compositionally biased region" description="Low complexity" evidence="4">
    <location>
        <begin position="494"/>
        <end position="506"/>
    </location>
</feature>
<dbReference type="InterPro" id="IPR004089">
    <property type="entry name" value="MCPsignal_dom"/>
</dbReference>
<evidence type="ECO:0000256" key="2">
    <source>
        <dbReference type="ARBA" id="ARBA00029447"/>
    </source>
</evidence>
<dbReference type="Gene3D" id="1.10.8.500">
    <property type="entry name" value="HAMP domain in histidine kinase"/>
    <property type="match status" value="1"/>
</dbReference>
<dbReference type="PANTHER" id="PTHR32089:SF112">
    <property type="entry name" value="LYSOZYME-LIKE PROTEIN-RELATED"/>
    <property type="match status" value="1"/>
</dbReference>
<dbReference type="PROSITE" id="PS50885">
    <property type="entry name" value="HAMP"/>
    <property type="match status" value="1"/>
</dbReference>
<keyword evidence="9" id="KW-1185">Reference proteome</keyword>
<reference evidence="8 9" key="1">
    <citation type="submission" date="2017-09" db="EMBL/GenBank/DDBJ databases">
        <authorList>
            <person name="Ehlers B."/>
            <person name="Leendertz F.H."/>
        </authorList>
    </citation>
    <scope>NUCLEOTIDE SEQUENCE [LARGE SCALE GENOMIC DNA]</scope>
    <source>
        <strain evidence="8 9">DSM 18289</strain>
    </source>
</reference>
<evidence type="ECO:0000313" key="9">
    <source>
        <dbReference type="Proteomes" id="UP000219439"/>
    </source>
</evidence>
<dbReference type="Proteomes" id="UP000219439">
    <property type="component" value="Unassembled WGS sequence"/>
</dbReference>
<evidence type="ECO:0000256" key="1">
    <source>
        <dbReference type="ARBA" id="ARBA00023224"/>
    </source>
</evidence>
<dbReference type="SMART" id="SM00283">
    <property type="entry name" value="MA"/>
    <property type="match status" value="1"/>
</dbReference>
<keyword evidence="1 3" id="KW-0807">Transducer</keyword>
<gene>
    <name evidence="8" type="ORF">SAMN06265368_4355</name>
</gene>
<keyword evidence="5" id="KW-1133">Transmembrane helix</keyword>
<name>A0A285PII3_9HYPH</name>
<feature type="domain" description="HAMP" evidence="7">
    <location>
        <begin position="388"/>
        <end position="441"/>
    </location>
</feature>
<keyword evidence="5" id="KW-0812">Transmembrane</keyword>
<dbReference type="Gene3D" id="1.10.287.950">
    <property type="entry name" value="Methyl-accepting chemotaxis protein"/>
    <property type="match status" value="1"/>
</dbReference>
<dbReference type="Gene3D" id="1.20.58.920">
    <property type="match status" value="1"/>
</dbReference>
<protein>
    <submittedName>
        <fullName evidence="8">Methyl-accepting chemotaxis protein</fullName>
    </submittedName>
</protein>
<dbReference type="Pfam" id="PF00672">
    <property type="entry name" value="HAMP"/>
    <property type="match status" value="1"/>
</dbReference>
<dbReference type="Pfam" id="PF00015">
    <property type="entry name" value="MCPsignal"/>
    <property type="match status" value="1"/>
</dbReference>
<comment type="similarity">
    <text evidence="2">Belongs to the methyl-accepting chemotaxis (MCP) protein family.</text>
</comment>
<dbReference type="PANTHER" id="PTHR32089">
    <property type="entry name" value="METHYL-ACCEPTING CHEMOTAXIS PROTEIN MCPB"/>
    <property type="match status" value="1"/>
</dbReference>
<dbReference type="GO" id="GO:0006935">
    <property type="term" value="P:chemotaxis"/>
    <property type="evidence" value="ECO:0007669"/>
    <property type="project" value="InterPro"/>
</dbReference>
<dbReference type="InterPro" id="IPR003660">
    <property type="entry name" value="HAMP_dom"/>
</dbReference>
<keyword evidence="5" id="KW-0472">Membrane</keyword>
<dbReference type="CDD" id="cd06225">
    <property type="entry name" value="HAMP"/>
    <property type="match status" value="1"/>
</dbReference>
<dbReference type="EMBL" id="OBEL01000007">
    <property type="protein sequence ID" value="SNZ21238.1"/>
    <property type="molecule type" value="Genomic_DNA"/>
</dbReference>
<evidence type="ECO:0000313" key="8">
    <source>
        <dbReference type="EMBL" id="SNZ21238.1"/>
    </source>
</evidence>
<feature type="transmembrane region" description="Helical" evidence="5">
    <location>
        <begin position="20"/>
        <end position="48"/>
    </location>
</feature>
<evidence type="ECO:0000259" key="6">
    <source>
        <dbReference type="PROSITE" id="PS50111"/>
    </source>
</evidence>
<dbReference type="InterPro" id="IPR004090">
    <property type="entry name" value="Chemotax_Me-accpt_rcpt"/>
</dbReference>
<accession>A0A285PII3</accession>
<dbReference type="InterPro" id="IPR038188">
    <property type="entry name" value="TorS_sensor_sf"/>
</dbReference>
<dbReference type="GO" id="GO:0004888">
    <property type="term" value="F:transmembrane signaling receptor activity"/>
    <property type="evidence" value="ECO:0007669"/>
    <property type="project" value="InterPro"/>
</dbReference>
<dbReference type="OrthoDB" id="7345856at2"/>
<feature type="transmembrane region" description="Helical" evidence="5">
    <location>
        <begin position="367"/>
        <end position="387"/>
    </location>
</feature>
<dbReference type="PROSITE" id="PS50111">
    <property type="entry name" value="CHEMOTAXIS_TRANSDUC_2"/>
    <property type="match status" value="1"/>
</dbReference>
<dbReference type="SUPFAM" id="SSF58104">
    <property type="entry name" value="Methyl-accepting chemotaxis protein (MCP) signaling domain"/>
    <property type="match status" value="1"/>
</dbReference>
<evidence type="ECO:0000256" key="3">
    <source>
        <dbReference type="PROSITE-ProRule" id="PRU00284"/>
    </source>
</evidence>
<sequence>MQPTSGEEMSRPNRFLLNNYSIATKLITGFVVITMLCGVMSGVGLFYIDSIEDTLNELTDVAAPTVETADDLIINIEIAHEIIEEVAAAESLSEVQKLETKFSDQASAFLKSHAELQVLLANRTLATNLETALKSHSLFLEQSDKMFDHRKTQIQEQTKATALLSDFDSIGSRLIVALDEFALENEAEMAAAEEKGDRLEAAAASGAAVNALLGQLFDQDYPVVEAALKLQRLTMEIQDTAGEYLAESSDKNLDAINKEFASLYKKTAGHLEILAKLAETAEDKSDASNLKSLFATWSERANNDGQLFDTRRKTLQAKQSVRNWKKNAETSADEISIVLNDIAEKADAINRGADEEAAGKVHEAHSMIIATLLLSAVLATILIIMILKTIIRPLNSMTSIMSKLANGNDEVDVPAQNRLDELGKMAKAVQIFKENAIRNHKLEAEKEAEKRRQEEAARLMRIELSDTFQATVGGIVNTVSSAATEMQASAQALSSTSEETTRQSTRVTAAAEETSTNVQAISCATEELASSVTEIGRLVSESEAIAGSAVGNVQETNERVQHLTAGVEKIGAVVALITDIAEQTNLLALNATIEAARAGESGKGFAVVASEVKELAGQTAKATDEIGLQIKEIQELTFDTVSSIETIGETINNNKEISSAIASAIGQQSSATHEIAQSLEKAACGTVEMTTSISGVNEAASETGQSSHQMLEAASELSQQSETLSVEVKKFLTQIRAG</sequence>
<feature type="domain" description="Methyl-accepting transducer" evidence="6">
    <location>
        <begin position="482"/>
        <end position="718"/>
    </location>
</feature>
<dbReference type="GO" id="GO:0016020">
    <property type="term" value="C:membrane"/>
    <property type="evidence" value="ECO:0007669"/>
    <property type="project" value="InterPro"/>
</dbReference>
<dbReference type="GO" id="GO:0007165">
    <property type="term" value="P:signal transduction"/>
    <property type="evidence" value="ECO:0007669"/>
    <property type="project" value="UniProtKB-KW"/>
</dbReference>
<dbReference type="PRINTS" id="PR00260">
    <property type="entry name" value="CHEMTRNSDUCR"/>
</dbReference>
<evidence type="ECO:0000256" key="5">
    <source>
        <dbReference type="SAM" id="Phobius"/>
    </source>
</evidence>
<evidence type="ECO:0000256" key="4">
    <source>
        <dbReference type="SAM" id="MobiDB-lite"/>
    </source>
</evidence>
<evidence type="ECO:0000259" key="7">
    <source>
        <dbReference type="PROSITE" id="PS50885"/>
    </source>
</evidence>
<proteinExistence type="inferred from homology"/>
<dbReference type="AlphaFoldDB" id="A0A285PII3"/>
<organism evidence="8 9">
    <name type="scientific">Cohaesibacter gelatinilyticus</name>
    <dbReference type="NCBI Taxonomy" id="372072"/>
    <lineage>
        <taxon>Bacteria</taxon>
        <taxon>Pseudomonadati</taxon>
        <taxon>Pseudomonadota</taxon>
        <taxon>Alphaproteobacteria</taxon>
        <taxon>Hyphomicrobiales</taxon>
        <taxon>Cohaesibacteraceae</taxon>
    </lineage>
</organism>
<feature type="region of interest" description="Disordered" evidence="4">
    <location>
        <begin position="490"/>
        <end position="511"/>
    </location>
</feature>
<dbReference type="SMART" id="SM00304">
    <property type="entry name" value="HAMP"/>
    <property type="match status" value="1"/>
</dbReference>